<keyword evidence="3" id="KW-1185">Reference proteome</keyword>
<dbReference type="AlphaFoldDB" id="A0AAD4NVE9"/>
<comment type="caution">
    <text evidence="2">The sequence shown here is derived from an EMBL/GenBank/DDBJ whole genome shotgun (WGS) entry which is preliminary data.</text>
</comment>
<feature type="region of interest" description="Disordered" evidence="1">
    <location>
        <begin position="1"/>
        <end position="56"/>
    </location>
</feature>
<name>A0AAD4NVE9_9PLEO</name>
<reference evidence="2" key="1">
    <citation type="submission" date="2021-07" db="EMBL/GenBank/DDBJ databases">
        <title>Genome Resource of American Ginseng Black Spot Pathogen Alternaria panax.</title>
        <authorList>
            <person name="Qiu C."/>
            <person name="Wang W."/>
            <person name="Liu Z."/>
        </authorList>
    </citation>
    <scope>NUCLEOTIDE SEQUENCE</scope>
    <source>
        <strain evidence="2">BNCC115425</strain>
    </source>
</reference>
<protein>
    <submittedName>
        <fullName evidence="2">Uncharacterized protein</fullName>
    </submittedName>
</protein>
<dbReference type="Gene3D" id="3.80.10.10">
    <property type="entry name" value="Ribonuclease Inhibitor"/>
    <property type="match status" value="1"/>
</dbReference>
<evidence type="ECO:0000313" key="3">
    <source>
        <dbReference type="Proteomes" id="UP001199106"/>
    </source>
</evidence>
<dbReference type="InterPro" id="IPR032675">
    <property type="entry name" value="LRR_dom_sf"/>
</dbReference>
<evidence type="ECO:0000256" key="1">
    <source>
        <dbReference type="SAM" id="MobiDB-lite"/>
    </source>
</evidence>
<sequence>MAETNSNTATTANEEKEAEVVGTTTTPAQAGRRTSRLTQLVPTPVSPRKSARNVGKPVVSLNERVLKPEGEEQTKAAGFFIHNAPHLTALKVIAPFDYKASLWHRIGDQPSTQLDYDIFGGSFASGSEPAKLKLPRMNLEQVILEPKSATPVQNHIDLSELKCLQLIKRLGIENLMTVLAPVCNLTELHITMAWHDESEQQSWYGLRGAAEALLNSFSGLEVLWLDFRDKQLMDVSCIIHYGPSLRQLGLGSAFAMTENWYSATDLARLLQSALQLEDLATNICRVDLGIASKVTQSFKLTSIPREANEEATLEVCLTPISAHRTLKHFRIVNLPIVRYGKWPHRSTGNAHESPRDSVEVARTVMQHYDTQILSYMSNLGSKVQLLGLAGEEIVPMSARGDGNAHMWPRYYYTKERVADGAYEDSIPKERVVAVPTRIGPGRLVNTVFSQMFDINRGLRGA</sequence>
<accession>A0AAD4NVE9</accession>
<evidence type="ECO:0000313" key="2">
    <source>
        <dbReference type="EMBL" id="KAG9194965.1"/>
    </source>
</evidence>
<dbReference type="Proteomes" id="UP001199106">
    <property type="component" value="Unassembled WGS sequence"/>
</dbReference>
<gene>
    <name evidence="2" type="ORF">G6011_00085</name>
</gene>
<dbReference type="EMBL" id="JAANER010000001">
    <property type="protein sequence ID" value="KAG9194965.1"/>
    <property type="molecule type" value="Genomic_DNA"/>
</dbReference>
<feature type="compositionally biased region" description="Low complexity" evidence="1">
    <location>
        <begin position="1"/>
        <end position="12"/>
    </location>
</feature>
<proteinExistence type="predicted"/>
<organism evidence="2 3">
    <name type="scientific">Alternaria panax</name>
    <dbReference type="NCBI Taxonomy" id="48097"/>
    <lineage>
        <taxon>Eukaryota</taxon>
        <taxon>Fungi</taxon>
        <taxon>Dikarya</taxon>
        <taxon>Ascomycota</taxon>
        <taxon>Pezizomycotina</taxon>
        <taxon>Dothideomycetes</taxon>
        <taxon>Pleosporomycetidae</taxon>
        <taxon>Pleosporales</taxon>
        <taxon>Pleosporineae</taxon>
        <taxon>Pleosporaceae</taxon>
        <taxon>Alternaria</taxon>
        <taxon>Alternaria sect. Panax</taxon>
    </lineage>
</organism>